<keyword evidence="1" id="KW-0175">Coiled coil</keyword>
<feature type="coiled-coil region" evidence="1">
    <location>
        <begin position="13"/>
        <end position="40"/>
    </location>
</feature>
<accession>A0ABW2YGX0</accession>
<dbReference type="Proteomes" id="UP001597110">
    <property type="component" value="Unassembled WGS sequence"/>
</dbReference>
<evidence type="ECO:0000313" key="3">
    <source>
        <dbReference type="Proteomes" id="UP001597110"/>
    </source>
</evidence>
<keyword evidence="3" id="KW-1185">Reference proteome</keyword>
<evidence type="ECO:0000313" key="2">
    <source>
        <dbReference type="EMBL" id="MFD0726987.1"/>
    </source>
</evidence>
<sequence length="53" mass="6500">MDQHQQRARLLSDDAIKQELKRLEREKKDAQKYKKSLIDELRFRKQHTHPEGE</sequence>
<organism evidence="2 3">
    <name type="scientific">Lysobacter brunescens</name>
    <dbReference type="NCBI Taxonomy" id="262323"/>
    <lineage>
        <taxon>Bacteria</taxon>
        <taxon>Pseudomonadati</taxon>
        <taxon>Pseudomonadota</taxon>
        <taxon>Gammaproteobacteria</taxon>
        <taxon>Lysobacterales</taxon>
        <taxon>Lysobacteraceae</taxon>
        <taxon>Lysobacter</taxon>
    </lineage>
</organism>
<protein>
    <submittedName>
        <fullName evidence="2">Uncharacterized protein</fullName>
    </submittedName>
</protein>
<comment type="caution">
    <text evidence="2">The sequence shown here is derived from an EMBL/GenBank/DDBJ whole genome shotgun (WGS) entry which is preliminary data.</text>
</comment>
<proteinExistence type="predicted"/>
<dbReference type="RefSeq" id="WP_386825307.1">
    <property type="nucleotide sequence ID" value="NZ_JBHTIF010000003.1"/>
</dbReference>
<evidence type="ECO:0000256" key="1">
    <source>
        <dbReference type="SAM" id="Coils"/>
    </source>
</evidence>
<dbReference type="EMBL" id="JBHTIF010000003">
    <property type="protein sequence ID" value="MFD0726987.1"/>
    <property type="molecule type" value="Genomic_DNA"/>
</dbReference>
<gene>
    <name evidence="2" type="ORF">ACFQ0E_15420</name>
</gene>
<reference evidence="3" key="1">
    <citation type="journal article" date="2019" name="Int. J. Syst. Evol. Microbiol.">
        <title>The Global Catalogue of Microorganisms (GCM) 10K type strain sequencing project: providing services to taxonomists for standard genome sequencing and annotation.</title>
        <authorList>
            <consortium name="The Broad Institute Genomics Platform"/>
            <consortium name="The Broad Institute Genome Sequencing Center for Infectious Disease"/>
            <person name="Wu L."/>
            <person name="Ma J."/>
        </authorList>
    </citation>
    <scope>NUCLEOTIDE SEQUENCE [LARGE SCALE GENOMIC DNA]</scope>
    <source>
        <strain evidence="3">CCUG 55585</strain>
    </source>
</reference>
<name>A0ABW2YGX0_9GAMM</name>